<dbReference type="NCBIfam" id="NF005559">
    <property type="entry name" value="PRK07231.1"/>
    <property type="match status" value="1"/>
</dbReference>
<dbReference type="AlphaFoldDB" id="A0A448TRN0"/>
<dbReference type="EC" id="1.1.1.159" evidence="3"/>
<evidence type="ECO:0000256" key="2">
    <source>
        <dbReference type="ARBA" id="ARBA00023002"/>
    </source>
</evidence>
<protein>
    <submittedName>
        <fullName evidence="3">Gluconate 5-dehydrogenase</fullName>
        <ecNumber evidence="3">1.1.1.159</ecNumber>
    </submittedName>
</protein>
<comment type="similarity">
    <text evidence="1">Belongs to the short-chain dehydrogenases/reductases (SDR) family.</text>
</comment>
<gene>
    <name evidence="3" type="primary">hdhA</name>
    <name evidence="3" type="ORF">NCTC12871_00061</name>
</gene>
<name>A0A448TRN0_9PAST</name>
<dbReference type="Proteomes" id="UP000279799">
    <property type="component" value="Chromosome"/>
</dbReference>
<proteinExistence type="inferred from homology"/>
<dbReference type="EMBL" id="LR134510">
    <property type="protein sequence ID" value="VEJ08659.1"/>
    <property type="molecule type" value="Genomic_DNA"/>
</dbReference>
<dbReference type="PANTHER" id="PTHR43639:SF1">
    <property type="entry name" value="SHORT-CHAIN DEHYDROGENASE_REDUCTASE FAMILY PROTEIN"/>
    <property type="match status" value="1"/>
</dbReference>
<dbReference type="Gene3D" id="3.40.50.720">
    <property type="entry name" value="NAD(P)-binding Rossmann-like Domain"/>
    <property type="match status" value="1"/>
</dbReference>
<dbReference type="GO" id="GO:0008709">
    <property type="term" value="F:cholate 7-alpha-dehydrogenase (NAD+) activity"/>
    <property type="evidence" value="ECO:0007669"/>
    <property type="project" value="UniProtKB-EC"/>
</dbReference>
<keyword evidence="4" id="KW-1185">Reference proteome</keyword>
<evidence type="ECO:0000313" key="4">
    <source>
        <dbReference type="Proteomes" id="UP000279799"/>
    </source>
</evidence>
<dbReference type="InterPro" id="IPR002347">
    <property type="entry name" value="SDR_fam"/>
</dbReference>
<dbReference type="SUPFAM" id="SSF51735">
    <property type="entry name" value="NAD(P)-binding Rossmann-fold domains"/>
    <property type="match status" value="1"/>
</dbReference>
<reference evidence="3 4" key="1">
    <citation type="submission" date="2018-12" db="EMBL/GenBank/DDBJ databases">
        <authorList>
            <consortium name="Pathogen Informatics"/>
        </authorList>
    </citation>
    <scope>NUCLEOTIDE SEQUENCE [LARGE SCALE GENOMIC DNA]</scope>
    <source>
        <strain evidence="3 4">NCTC12871</strain>
    </source>
</reference>
<evidence type="ECO:0000256" key="1">
    <source>
        <dbReference type="ARBA" id="ARBA00006484"/>
    </source>
</evidence>
<sequence>MLTDLTGKTAIVTGAGNGIGKASALILAKYGANVVCGDLHIETAKETAALAEKFGVHACGVQCDVTNEKDLENLVKTAVANFGSVEILVNNAGGGGGGRENFAGLTLDYIEKIYRLNVFSIYKLSQLCAPYMEKAEYGSIINITSMAGEMATHNMSVYGSSKAALNQLTKYMAVDLGPFIRVNAIAPGAIKTDALNSVLTPEMEEKMLTNTPLKRLGNVEDIANAVLYFASPMSAWTSGQILAVNGGGSQSLD</sequence>
<dbReference type="OrthoDB" id="9803333at2"/>
<keyword evidence="2 3" id="KW-0560">Oxidoreductase</keyword>
<dbReference type="Pfam" id="PF13561">
    <property type="entry name" value="adh_short_C2"/>
    <property type="match status" value="1"/>
</dbReference>
<dbReference type="PRINTS" id="PR00080">
    <property type="entry name" value="SDRFAMILY"/>
</dbReference>
<dbReference type="InterPro" id="IPR036291">
    <property type="entry name" value="NAD(P)-bd_dom_sf"/>
</dbReference>
<evidence type="ECO:0000313" key="3">
    <source>
        <dbReference type="EMBL" id="VEJ08659.1"/>
    </source>
</evidence>
<dbReference type="PANTHER" id="PTHR43639">
    <property type="entry name" value="OXIDOREDUCTASE, SHORT-CHAIN DEHYDROGENASE/REDUCTASE FAMILY (AFU_ORTHOLOGUE AFUA_5G02870)"/>
    <property type="match status" value="1"/>
</dbReference>
<dbReference type="PRINTS" id="PR00081">
    <property type="entry name" value="GDHRDH"/>
</dbReference>
<dbReference type="RefSeq" id="WP_126597926.1">
    <property type="nucleotide sequence ID" value="NZ_LR134510.1"/>
</dbReference>
<dbReference type="FunFam" id="3.40.50.720:FF:000084">
    <property type="entry name" value="Short-chain dehydrogenase reductase"/>
    <property type="match status" value="1"/>
</dbReference>
<organism evidence="3 4">
    <name type="scientific">Actinobacillus delphinicola</name>
    <dbReference type="NCBI Taxonomy" id="51161"/>
    <lineage>
        <taxon>Bacteria</taxon>
        <taxon>Pseudomonadati</taxon>
        <taxon>Pseudomonadota</taxon>
        <taxon>Gammaproteobacteria</taxon>
        <taxon>Pasteurellales</taxon>
        <taxon>Pasteurellaceae</taxon>
        <taxon>Actinobacillus</taxon>
    </lineage>
</organism>
<accession>A0A448TRN0</accession>
<dbReference type="KEGG" id="adp:NCTC12871_00061"/>